<sequence length="233" mass="26367">MPENKSSGKKVGDFSPDEFAKMMEACMEKKLVNVATKEDLATLKSSIDAVAEENRQLKNEVAKLKLDTQLLRAQVNESRNLINRNKVVVRGMKVPEGMLLEAAVLDLFVNGFKIETVSIIQAFEIRRKAESSSGLIIVEFASYKDVLNVFKNVNKLRGMGIFIQEDVTVESRVKRGILLRIKRHCNSIDERKKLKVKGDILVVEGRKFAWSEGRLTPCDGRGMVPRLWTVSWE</sequence>
<gene>
    <name evidence="2" type="ORF">GE061_019301</name>
</gene>
<keyword evidence="1" id="KW-0175">Coiled coil</keyword>
<proteinExistence type="predicted"/>
<dbReference type="EMBL" id="WIXP02000009">
    <property type="protein sequence ID" value="KAF6205134.1"/>
    <property type="molecule type" value="Genomic_DNA"/>
</dbReference>
<evidence type="ECO:0000313" key="3">
    <source>
        <dbReference type="Proteomes" id="UP000466442"/>
    </source>
</evidence>
<dbReference type="AlphaFoldDB" id="A0A8S9X9F8"/>
<accession>A0A8S9X9F8</accession>
<dbReference type="OrthoDB" id="6628370at2759"/>
<feature type="coiled-coil region" evidence="1">
    <location>
        <begin position="40"/>
        <end position="74"/>
    </location>
</feature>
<organism evidence="2 3">
    <name type="scientific">Apolygus lucorum</name>
    <name type="common">Small green plant bug</name>
    <name type="synonym">Lygocoris lucorum</name>
    <dbReference type="NCBI Taxonomy" id="248454"/>
    <lineage>
        <taxon>Eukaryota</taxon>
        <taxon>Metazoa</taxon>
        <taxon>Ecdysozoa</taxon>
        <taxon>Arthropoda</taxon>
        <taxon>Hexapoda</taxon>
        <taxon>Insecta</taxon>
        <taxon>Pterygota</taxon>
        <taxon>Neoptera</taxon>
        <taxon>Paraneoptera</taxon>
        <taxon>Hemiptera</taxon>
        <taxon>Heteroptera</taxon>
        <taxon>Panheteroptera</taxon>
        <taxon>Cimicomorpha</taxon>
        <taxon>Miridae</taxon>
        <taxon>Mirini</taxon>
        <taxon>Apolygus</taxon>
    </lineage>
</organism>
<evidence type="ECO:0000313" key="2">
    <source>
        <dbReference type="EMBL" id="KAF6205134.1"/>
    </source>
</evidence>
<comment type="caution">
    <text evidence="2">The sequence shown here is derived from an EMBL/GenBank/DDBJ whole genome shotgun (WGS) entry which is preliminary data.</text>
</comment>
<evidence type="ECO:0000256" key="1">
    <source>
        <dbReference type="SAM" id="Coils"/>
    </source>
</evidence>
<keyword evidence="3" id="KW-1185">Reference proteome</keyword>
<name>A0A8S9X9F8_APOLU</name>
<dbReference type="Proteomes" id="UP000466442">
    <property type="component" value="Linkage Group LG9"/>
</dbReference>
<protein>
    <submittedName>
        <fullName evidence="2">Uncharacterized protein</fullName>
    </submittedName>
</protein>
<reference evidence="2" key="1">
    <citation type="journal article" date="2021" name="Mol. Ecol. Resour.">
        <title>Apolygus lucorum genome provides insights into omnivorousness and mesophyll feeding.</title>
        <authorList>
            <person name="Liu Y."/>
            <person name="Liu H."/>
            <person name="Wang H."/>
            <person name="Huang T."/>
            <person name="Liu B."/>
            <person name="Yang B."/>
            <person name="Yin L."/>
            <person name="Li B."/>
            <person name="Zhang Y."/>
            <person name="Zhang S."/>
            <person name="Jiang F."/>
            <person name="Zhang X."/>
            <person name="Ren Y."/>
            <person name="Wang B."/>
            <person name="Wang S."/>
            <person name="Lu Y."/>
            <person name="Wu K."/>
            <person name="Fan W."/>
            <person name="Wang G."/>
        </authorList>
    </citation>
    <scope>NUCLEOTIDE SEQUENCE</scope>
    <source>
        <strain evidence="2">12Hb</strain>
    </source>
</reference>